<dbReference type="EMBL" id="GDID01007564">
    <property type="protein sequence ID" value="JAP89042.1"/>
    <property type="molecule type" value="Transcribed_RNA"/>
</dbReference>
<keyword evidence="1" id="KW-0472">Membrane</keyword>
<sequence>FAATQMICLTDFLVAGTSVSSTNVNVTVGAQITINTTTYFPVHVPVDFSGTSQYLSVNGYQKSLQYIQNAQCIFETGNFSSSHCPNSKRCTNVSDQLTNGMISNISAAWDNTSAQVKVALNAIKTMYALFGVKFPDFGKLIDNAFKEVKNVNNVMYCAMCSVDGNQTIYNLMSSLSSTKYIFKANLINVIGNQTNNIDNIIGTMNGYYGLSTGIANMMTAMNDMLTSIVTDIGKGSNSKQAFTSDTVLLDDNVGVDAQEINTELKDSGYVVEITPAGTGGSLSIFAIIGIVIGIIVLIIVLSCICCCVKSAQRRTRNMQVAVMPANNMMQQQHLPGGQVPMPGQRVY</sequence>
<dbReference type="AlphaFoldDB" id="A0A146JWR9"/>
<protein>
    <submittedName>
        <fullName evidence="3">Uncharacterized protein</fullName>
    </submittedName>
</protein>
<evidence type="ECO:0000256" key="1">
    <source>
        <dbReference type="SAM" id="Phobius"/>
    </source>
</evidence>
<organism evidence="3">
    <name type="scientific">Trepomonas sp. PC1</name>
    <dbReference type="NCBI Taxonomy" id="1076344"/>
    <lineage>
        <taxon>Eukaryota</taxon>
        <taxon>Metamonada</taxon>
        <taxon>Diplomonadida</taxon>
        <taxon>Hexamitidae</taxon>
        <taxon>Hexamitinae</taxon>
        <taxon>Trepomonas</taxon>
    </lineage>
</organism>
<evidence type="ECO:0000256" key="2">
    <source>
        <dbReference type="SAM" id="SignalP"/>
    </source>
</evidence>
<feature type="signal peptide" evidence="2">
    <location>
        <begin position="1"/>
        <end position="21"/>
    </location>
</feature>
<feature type="transmembrane region" description="Helical" evidence="1">
    <location>
        <begin position="284"/>
        <end position="308"/>
    </location>
</feature>
<keyword evidence="2" id="KW-0732">Signal</keyword>
<accession>A0A146JWR9</accession>
<evidence type="ECO:0000313" key="3">
    <source>
        <dbReference type="EMBL" id="JAP89042.1"/>
    </source>
</evidence>
<name>A0A146JWR9_9EUKA</name>
<feature type="non-terminal residue" evidence="3">
    <location>
        <position position="1"/>
    </location>
</feature>
<feature type="chain" id="PRO_5007526555" evidence="2">
    <location>
        <begin position="22"/>
        <end position="347"/>
    </location>
</feature>
<proteinExistence type="predicted"/>
<keyword evidence="1" id="KW-1133">Transmembrane helix</keyword>
<gene>
    <name evidence="3" type="ORF">TPC1_31463</name>
</gene>
<keyword evidence="1" id="KW-0812">Transmembrane</keyword>
<reference evidence="3" key="1">
    <citation type="submission" date="2015-07" db="EMBL/GenBank/DDBJ databases">
        <title>Adaptation to a free-living lifestyle via gene acquisitions in the diplomonad Trepomonas sp. PC1.</title>
        <authorList>
            <person name="Xu F."/>
            <person name="Jerlstrom-Hultqvist J."/>
            <person name="Kolisko M."/>
            <person name="Simpson A.G.B."/>
            <person name="Roger A.J."/>
            <person name="Svard S.G."/>
            <person name="Andersson J.O."/>
        </authorList>
    </citation>
    <scope>NUCLEOTIDE SEQUENCE</scope>
    <source>
        <strain evidence="3">PC1</strain>
    </source>
</reference>